<evidence type="ECO:0000256" key="1">
    <source>
        <dbReference type="SAM" id="Phobius"/>
    </source>
</evidence>
<feature type="transmembrane region" description="Helical" evidence="1">
    <location>
        <begin position="164"/>
        <end position="192"/>
    </location>
</feature>
<reference evidence="2" key="1">
    <citation type="submission" date="2021-04" db="EMBL/GenBank/DDBJ databases">
        <title>Draft genome sequence of Xylanibacillus composti strain K13.</title>
        <authorList>
            <person name="Uke A."/>
            <person name="Chhe C."/>
            <person name="Baramee S."/>
            <person name="Kosugi A."/>
        </authorList>
    </citation>
    <scope>NUCLEOTIDE SEQUENCE</scope>
    <source>
        <strain evidence="2">K13</strain>
    </source>
</reference>
<organism evidence="2 3">
    <name type="scientific">Xylanibacillus composti</name>
    <dbReference type="NCBI Taxonomy" id="1572762"/>
    <lineage>
        <taxon>Bacteria</taxon>
        <taxon>Bacillati</taxon>
        <taxon>Bacillota</taxon>
        <taxon>Bacilli</taxon>
        <taxon>Bacillales</taxon>
        <taxon>Paenibacillaceae</taxon>
        <taxon>Xylanibacillus</taxon>
    </lineage>
</organism>
<feature type="transmembrane region" description="Helical" evidence="1">
    <location>
        <begin position="56"/>
        <end position="81"/>
    </location>
</feature>
<accession>A0A8J4H5T2</accession>
<keyword evidence="1" id="KW-0472">Membrane</keyword>
<dbReference type="AlphaFoldDB" id="A0A8J4H5T2"/>
<evidence type="ECO:0008006" key="4">
    <source>
        <dbReference type="Google" id="ProtNLM"/>
    </source>
</evidence>
<protein>
    <recommendedName>
        <fullName evidence="4">GAP family protein</fullName>
    </recommendedName>
</protein>
<feature type="transmembrane region" description="Helical" evidence="1">
    <location>
        <begin position="93"/>
        <end position="110"/>
    </location>
</feature>
<feature type="transmembrane region" description="Helical" evidence="1">
    <location>
        <begin position="131"/>
        <end position="152"/>
    </location>
</feature>
<feature type="transmembrane region" description="Helical" evidence="1">
    <location>
        <begin position="20"/>
        <end position="44"/>
    </location>
</feature>
<feature type="transmembrane region" description="Helical" evidence="1">
    <location>
        <begin position="212"/>
        <end position="235"/>
    </location>
</feature>
<dbReference type="RefSeq" id="WP_210095478.1">
    <property type="nucleotide sequence ID" value="NZ_BOVK01000039.1"/>
</dbReference>
<keyword evidence="1" id="KW-1133">Transmembrane helix</keyword>
<keyword evidence="3" id="KW-1185">Reference proteome</keyword>
<evidence type="ECO:0000313" key="2">
    <source>
        <dbReference type="EMBL" id="GIQ70077.1"/>
    </source>
</evidence>
<keyword evidence="1" id="KW-0812">Transmembrane</keyword>
<comment type="caution">
    <text evidence="2">The sequence shown here is derived from an EMBL/GenBank/DDBJ whole genome shotgun (WGS) entry which is preliminary data.</text>
</comment>
<proteinExistence type="predicted"/>
<dbReference type="Proteomes" id="UP000677918">
    <property type="component" value="Unassembled WGS sequence"/>
</dbReference>
<dbReference type="GeneID" id="95406859"/>
<evidence type="ECO:0000313" key="3">
    <source>
        <dbReference type="Proteomes" id="UP000677918"/>
    </source>
</evidence>
<dbReference type="EMBL" id="BOVK01000039">
    <property type="protein sequence ID" value="GIQ70077.1"/>
    <property type="molecule type" value="Genomic_DNA"/>
</dbReference>
<gene>
    <name evidence="2" type="ORF">XYCOK13_29010</name>
</gene>
<dbReference type="InterPro" id="IPR021315">
    <property type="entry name" value="Gap/Sap"/>
</dbReference>
<sequence length="236" mass="26389">MLEIIESLIPTNIDFTTALLIIVLCAFIDILSPGVLAITAYILLIQRGKLASRLMFFLISTQFCYFMMGILVYLGVGQIIGFIESMSRSQISSWFYTILGAILVLISFYKPKKKMESRFLEWLPAQVSIRAMIILGIIVFAIEFTTALPYFYSILLMDGLAFNTGLSIIILIGYNVIMVLPSILLLIVFILYKNWIMNKLEQLRTKIVKAPLSSVLVGAAVIGAILFNIGIRGILT</sequence>
<dbReference type="Pfam" id="PF11139">
    <property type="entry name" value="SfLAP"/>
    <property type="match status" value="1"/>
</dbReference>
<name>A0A8J4H5T2_9BACL</name>